<keyword evidence="3" id="KW-1185">Reference proteome</keyword>
<dbReference type="PANTHER" id="PTHR43794:SF5">
    <property type="entry name" value="CHLOROHYDROLASE FAMILY PROTEIN"/>
    <property type="match status" value="1"/>
</dbReference>
<name>A0ABU4HMK3_9ACTN</name>
<dbReference type="SUPFAM" id="SSF51556">
    <property type="entry name" value="Metallo-dependent hydrolases"/>
    <property type="match status" value="1"/>
</dbReference>
<reference evidence="2 3" key="2">
    <citation type="submission" date="2023-10" db="EMBL/GenBank/DDBJ databases">
        <authorList>
            <person name="Han X.F."/>
        </authorList>
    </citation>
    <scope>NUCLEOTIDE SEQUENCE [LARGE SCALE GENOMIC DNA]</scope>
    <source>
        <strain evidence="2 3">KCTC 39840</strain>
    </source>
</reference>
<dbReference type="InterPro" id="IPR032466">
    <property type="entry name" value="Metal_Hydrolase"/>
</dbReference>
<protein>
    <submittedName>
        <fullName evidence="2">Amidohydrolase family protein</fullName>
    </submittedName>
</protein>
<dbReference type="InterPro" id="IPR011059">
    <property type="entry name" value="Metal-dep_hydrolase_composite"/>
</dbReference>
<dbReference type="PANTHER" id="PTHR43794">
    <property type="entry name" value="AMINOHYDROLASE SSNA-RELATED"/>
    <property type="match status" value="1"/>
</dbReference>
<comment type="caution">
    <text evidence="2">The sequence shown here is derived from an EMBL/GenBank/DDBJ whole genome shotgun (WGS) entry which is preliminary data.</text>
</comment>
<dbReference type="NCBIfam" id="NF006056">
    <property type="entry name" value="PRK08204.1"/>
    <property type="match status" value="1"/>
</dbReference>
<dbReference type="Proteomes" id="UP001284601">
    <property type="component" value="Unassembled WGS sequence"/>
</dbReference>
<sequence length="458" mass="49291">MERTLIRHAHVVSLDADVGDLPDAEILIEGDTIAAIGADLGVTDCETIDARGAIAIPGFVDTHRHTWEAVVRGIAPDATIGDYFDIVLDRLAPRYRPDDVYAGNLLGALDALDGGITTLLDWSHISNTPEHSDEAIRALRDAGLRAVYCCGTPNTSVAEWWTDSARGAQDDVRRIRTEQLPSDAGLVTMSLAARGPGFCLPEVVEHDWRLARELGIPISVHVGFGPAVHRFEMVRRLYEQRLLGPDTTYIHCNLCDDEELRMIADSGGTTSVAPTVEMLMGHGLPPVARMLAHGLRPSLSVDVVTGSPGDMFSQMRTLLATERALTHDLLLRAEEGRLPADAPPPGPLLSARQVLEFATIEGARACGLDHRIGTLTPGKQADVVLITTDRPNTWPVIDPVATVVCSADTGNVETIVVAGRVVKRDGRLVRDDWARVREAAAAASARLIPHASACGHAH</sequence>
<evidence type="ECO:0000313" key="2">
    <source>
        <dbReference type="EMBL" id="MDW5594504.1"/>
    </source>
</evidence>
<feature type="domain" description="Amidohydrolase-related" evidence="1">
    <location>
        <begin position="54"/>
        <end position="422"/>
    </location>
</feature>
<dbReference type="InterPro" id="IPR006680">
    <property type="entry name" value="Amidohydro-rel"/>
</dbReference>
<dbReference type="EMBL" id="JAWSTH010000018">
    <property type="protein sequence ID" value="MDW5594504.1"/>
    <property type="molecule type" value="Genomic_DNA"/>
</dbReference>
<dbReference type="InterPro" id="IPR050287">
    <property type="entry name" value="MTA/SAH_deaminase"/>
</dbReference>
<organism evidence="2 3">
    <name type="scientific">Conexibacter stalactiti</name>
    <dbReference type="NCBI Taxonomy" id="1940611"/>
    <lineage>
        <taxon>Bacteria</taxon>
        <taxon>Bacillati</taxon>
        <taxon>Actinomycetota</taxon>
        <taxon>Thermoleophilia</taxon>
        <taxon>Solirubrobacterales</taxon>
        <taxon>Conexibacteraceae</taxon>
        <taxon>Conexibacter</taxon>
    </lineage>
</organism>
<dbReference type="RefSeq" id="WP_318596773.1">
    <property type="nucleotide sequence ID" value="NZ_JAWSTH010000018.1"/>
</dbReference>
<accession>A0ABU4HMK3</accession>
<dbReference type="Pfam" id="PF01979">
    <property type="entry name" value="Amidohydro_1"/>
    <property type="match status" value="1"/>
</dbReference>
<dbReference type="Gene3D" id="3.20.20.140">
    <property type="entry name" value="Metal-dependent hydrolases"/>
    <property type="match status" value="1"/>
</dbReference>
<evidence type="ECO:0000259" key="1">
    <source>
        <dbReference type="Pfam" id="PF01979"/>
    </source>
</evidence>
<dbReference type="Gene3D" id="2.30.40.10">
    <property type="entry name" value="Urease, subunit C, domain 1"/>
    <property type="match status" value="1"/>
</dbReference>
<proteinExistence type="predicted"/>
<reference evidence="3" key="1">
    <citation type="submission" date="2023-07" db="EMBL/GenBank/DDBJ databases">
        <title>Conexibacter stalactiti sp. nov., isolated from stalactites in a lava cave and emended description of the genus Conexibacter.</title>
        <authorList>
            <person name="Lee S.D."/>
        </authorList>
    </citation>
    <scope>NUCLEOTIDE SEQUENCE [LARGE SCALE GENOMIC DNA]</scope>
    <source>
        <strain evidence="3">KCTC 39840</strain>
    </source>
</reference>
<gene>
    <name evidence="2" type="ORF">R7226_09165</name>
</gene>
<evidence type="ECO:0000313" key="3">
    <source>
        <dbReference type="Proteomes" id="UP001284601"/>
    </source>
</evidence>
<dbReference type="SUPFAM" id="SSF51338">
    <property type="entry name" value="Composite domain of metallo-dependent hydrolases"/>
    <property type="match status" value="1"/>
</dbReference>